<evidence type="ECO:0000313" key="1">
    <source>
        <dbReference type="EMBL" id="CNL83373.1"/>
    </source>
</evidence>
<protein>
    <submittedName>
        <fullName evidence="1">Uncharacterized protein</fullName>
    </submittedName>
</protein>
<organism evidence="1 2">
    <name type="scientific">Yersinia aldovae</name>
    <dbReference type="NCBI Taxonomy" id="29483"/>
    <lineage>
        <taxon>Bacteria</taxon>
        <taxon>Pseudomonadati</taxon>
        <taxon>Pseudomonadota</taxon>
        <taxon>Gammaproteobacteria</taxon>
        <taxon>Enterobacterales</taxon>
        <taxon>Yersiniaceae</taxon>
        <taxon>Yersinia</taxon>
    </lineage>
</organism>
<dbReference type="AlphaFoldDB" id="A0A0T9UZ94"/>
<evidence type="ECO:0000313" key="2">
    <source>
        <dbReference type="Proteomes" id="UP000041595"/>
    </source>
</evidence>
<accession>A0A0T9UZ94</accession>
<dbReference type="EMBL" id="CQEJ01000066">
    <property type="protein sequence ID" value="CNL83373.1"/>
    <property type="molecule type" value="Genomic_DNA"/>
</dbReference>
<proteinExistence type="predicted"/>
<dbReference type="Proteomes" id="UP000041595">
    <property type="component" value="Unassembled WGS sequence"/>
</dbReference>
<name>A0A0T9UZ94_YERAL</name>
<reference evidence="1 2" key="1">
    <citation type="submission" date="2015-03" db="EMBL/GenBank/DDBJ databases">
        <authorList>
            <person name="Murphy D."/>
        </authorList>
    </citation>
    <scope>NUCLEOTIDE SEQUENCE [LARGE SCALE GENOMIC DNA]</scope>
    <source>
        <strain evidence="1 2">IP06005</strain>
    </source>
</reference>
<sequence length="73" mass="8074">MHLVGGFDPFPDQRIADAMQSRHGLLIFGSGCHKAHGGTGSGFADGLSVDEIIFITFNQWPDKLRRNEFDLMP</sequence>
<gene>
    <name evidence="1" type="ORF">ERS137965_03996</name>
</gene>